<evidence type="ECO:0000313" key="2">
    <source>
        <dbReference type="Proteomes" id="UP000070250"/>
    </source>
</evidence>
<dbReference type="STRING" id="465721.ACG33_06695"/>
<protein>
    <submittedName>
        <fullName evidence="1">Addiction module antitoxin</fullName>
    </submittedName>
</protein>
<dbReference type="AlphaFoldDB" id="A0A127FB08"/>
<organism evidence="1 2">
    <name type="scientific">Steroidobacter denitrificans</name>
    <dbReference type="NCBI Taxonomy" id="465721"/>
    <lineage>
        <taxon>Bacteria</taxon>
        <taxon>Pseudomonadati</taxon>
        <taxon>Pseudomonadota</taxon>
        <taxon>Gammaproteobacteria</taxon>
        <taxon>Steroidobacterales</taxon>
        <taxon>Steroidobacteraceae</taxon>
        <taxon>Steroidobacter</taxon>
    </lineage>
</organism>
<dbReference type="GO" id="GO:0006355">
    <property type="term" value="P:regulation of DNA-templated transcription"/>
    <property type="evidence" value="ECO:0007669"/>
    <property type="project" value="InterPro"/>
</dbReference>
<keyword evidence="2" id="KW-1185">Reference proteome</keyword>
<dbReference type="SUPFAM" id="SSF47598">
    <property type="entry name" value="Ribbon-helix-helix"/>
    <property type="match status" value="1"/>
</dbReference>
<dbReference type="Gene3D" id="6.10.10.120">
    <property type="entry name" value="Antitoxin ParD1-like"/>
    <property type="match status" value="1"/>
</dbReference>
<dbReference type="Proteomes" id="UP000070250">
    <property type="component" value="Chromosome"/>
</dbReference>
<dbReference type="KEGG" id="sdf:ACG33_06695"/>
<dbReference type="OrthoDB" id="9811310at2"/>
<dbReference type="PATRIC" id="fig|465721.4.peg.1425"/>
<dbReference type="InterPro" id="IPR038296">
    <property type="entry name" value="ParD_sf"/>
</dbReference>
<reference evidence="1 2" key="1">
    <citation type="submission" date="2015-06" db="EMBL/GenBank/DDBJ databases">
        <title>A Comprehensive Approach to Explore the Metabolic and Phylogenetic Diversity of Bacterial Steroid Degradation in the Environment: Testosterone as an Example.</title>
        <authorList>
            <person name="Yang F.-C."/>
            <person name="Chen Y.-L."/>
            <person name="Yu C.-P."/>
            <person name="Tang S.-L."/>
            <person name="Wang P.-H."/>
            <person name="Ismail W."/>
            <person name="Wang C.-H."/>
            <person name="Yang C.-Y."/>
            <person name="Chiang Y.-R."/>
        </authorList>
    </citation>
    <scope>NUCLEOTIDE SEQUENCE [LARGE SCALE GENOMIC DNA]</scope>
    <source>
        <strain evidence="1 2">DSM 18526</strain>
    </source>
</reference>
<name>A0A127FB08_STEDE</name>
<evidence type="ECO:0000313" key="1">
    <source>
        <dbReference type="EMBL" id="AMN46790.1"/>
    </source>
</evidence>
<dbReference type="RefSeq" id="WP_066919773.1">
    <property type="nucleotide sequence ID" value="NZ_CP011971.1"/>
</dbReference>
<accession>A0A127FB08</accession>
<dbReference type="InterPro" id="IPR010985">
    <property type="entry name" value="Ribbon_hlx_hlx"/>
</dbReference>
<sequence length="86" mass="9741">MSRTTTTTMTVRLSGALSDFVAANVGEHGAYENVSEYMRDLIRRDKERQEKEAFERLKAELTHAYAAPESSYQRLTAAEVIARNQT</sequence>
<dbReference type="EMBL" id="CP011971">
    <property type="protein sequence ID" value="AMN46790.1"/>
    <property type="molecule type" value="Genomic_DNA"/>
</dbReference>
<proteinExistence type="predicted"/>
<gene>
    <name evidence="1" type="ORF">ACG33_06695</name>
</gene>